<dbReference type="EMBL" id="FOLQ01000021">
    <property type="protein sequence ID" value="SFE89592.1"/>
    <property type="molecule type" value="Genomic_DNA"/>
</dbReference>
<dbReference type="OrthoDB" id="971032at2"/>
<dbReference type="AlphaFoldDB" id="A0A1I2E9J1"/>
<dbReference type="Proteomes" id="UP000198598">
    <property type="component" value="Unassembled WGS sequence"/>
</dbReference>
<dbReference type="STRING" id="662367.SAMN05216167_12180"/>
<gene>
    <name evidence="1" type="ORF">SAMN05216167_12180</name>
</gene>
<proteinExistence type="predicted"/>
<evidence type="ECO:0000313" key="1">
    <source>
        <dbReference type="EMBL" id="SFE89592.1"/>
    </source>
</evidence>
<sequence>MKFEDLINYHLRGTTLDYTSIKDFLSTPPHYYQWGIQYEIDQPSLTQLNATDLFEFYLRFYLTGRHKTLQAVLREVREFVHQDANAAPYFIGYSLENTRQRLLILEWYELLPRLETAKDQISALTPPETVDQQPPCIIRFLDETYT</sequence>
<keyword evidence="2" id="KW-1185">Reference proteome</keyword>
<evidence type="ECO:0000313" key="2">
    <source>
        <dbReference type="Proteomes" id="UP000198598"/>
    </source>
</evidence>
<reference evidence="1 2" key="1">
    <citation type="submission" date="2016-10" db="EMBL/GenBank/DDBJ databases">
        <authorList>
            <person name="de Groot N.N."/>
        </authorList>
    </citation>
    <scope>NUCLEOTIDE SEQUENCE [LARGE SCALE GENOMIC DNA]</scope>
    <source>
        <strain evidence="1 2">DSM 26130</strain>
    </source>
</reference>
<accession>A0A1I2E9J1</accession>
<protein>
    <submittedName>
        <fullName evidence="1">Uncharacterized protein</fullName>
    </submittedName>
</protein>
<organism evidence="1 2">
    <name type="scientific">Spirosoma endophyticum</name>
    <dbReference type="NCBI Taxonomy" id="662367"/>
    <lineage>
        <taxon>Bacteria</taxon>
        <taxon>Pseudomonadati</taxon>
        <taxon>Bacteroidota</taxon>
        <taxon>Cytophagia</taxon>
        <taxon>Cytophagales</taxon>
        <taxon>Cytophagaceae</taxon>
        <taxon>Spirosoma</taxon>
    </lineage>
</organism>
<name>A0A1I2E9J1_9BACT</name>
<dbReference type="RefSeq" id="WP_093833185.1">
    <property type="nucleotide sequence ID" value="NZ_FOLQ01000021.1"/>
</dbReference>